<dbReference type="GO" id="GO:0005544">
    <property type="term" value="F:calcium-dependent phospholipid binding"/>
    <property type="evidence" value="ECO:0007669"/>
    <property type="project" value="TreeGrafter"/>
</dbReference>
<dbReference type="GO" id="GO:0001786">
    <property type="term" value="F:phosphatidylserine binding"/>
    <property type="evidence" value="ECO:0007669"/>
    <property type="project" value="TreeGrafter"/>
</dbReference>
<organism evidence="3 4">
    <name type="scientific">Opisthorchis viverrini</name>
    <name type="common">Southeast Asian liver fluke</name>
    <dbReference type="NCBI Taxonomy" id="6198"/>
    <lineage>
        <taxon>Eukaryota</taxon>
        <taxon>Metazoa</taxon>
        <taxon>Spiralia</taxon>
        <taxon>Lophotrochozoa</taxon>
        <taxon>Platyhelminthes</taxon>
        <taxon>Trematoda</taxon>
        <taxon>Digenea</taxon>
        <taxon>Opisthorchiida</taxon>
        <taxon>Opisthorchiata</taxon>
        <taxon>Opisthorchiidae</taxon>
        <taxon>Opisthorchis</taxon>
    </lineage>
</organism>
<feature type="domain" description="C2" evidence="2">
    <location>
        <begin position="225"/>
        <end position="362"/>
    </location>
</feature>
<name>A0A074ZSL3_OPIVI</name>
<dbReference type="PROSITE" id="PS50004">
    <property type="entry name" value="C2"/>
    <property type="match status" value="2"/>
</dbReference>
<dbReference type="PANTHER" id="PTHR10024">
    <property type="entry name" value="SYNAPTOTAGMIN"/>
    <property type="match status" value="1"/>
</dbReference>
<dbReference type="GO" id="GO:0048488">
    <property type="term" value="P:synaptic vesicle endocytosis"/>
    <property type="evidence" value="ECO:0007669"/>
    <property type="project" value="TreeGrafter"/>
</dbReference>
<keyword evidence="1" id="KW-1133">Transmembrane helix</keyword>
<proteinExistence type="predicted"/>
<sequence>MSDSTGNRFLEQLSRAFHVESTAVTVVILILICLLCVSVTVVLVMLIIHCVKTQATAKRRKGFRKRLASVYLDDISERGKTRGKYGQLLFSIHYQSEDGKLIVVVMQATFGESSSVEAFSDTYVTVKLASDKYGKLKQCGDPVRTDMQRKKESPCWNYQCTFDVEKKDLKYTHILFELFSYDAVSQDKSIGRLAIPLNNFDLGDYIDKTLEHAEWLQAGEPKFNGIGQVYLGLSYQKTLEVLECQVFEARNLKISECMKALKHKQVNVHVELRCNQVSLGSFETRPKSDLLTPYFNERFNFKLNKDQLSDAKLTFQLQSCGKQGKKHILGSFAVGSTMDMSGGGKHWTEMLENSPRSQAMWHALIPKEV</sequence>
<dbReference type="Gene3D" id="2.60.40.150">
    <property type="entry name" value="C2 domain"/>
    <property type="match status" value="2"/>
</dbReference>
<feature type="non-terminal residue" evidence="3">
    <location>
        <position position="369"/>
    </location>
</feature>
<dbReference type="SMART" id="SM00239">
    <property type="entry name" value="C2"/>
    <property type="match status" value="2"/>
</dbReference>
<evidence type="ECO:0000256" key="1">
    <source>
        <dbReference type="SAM" id="Phobius"/>
    </source>
</evidence>
<reference evidence="3 4" key="1">
    <citation type="submission" date="2013-11" db="EMBL/GenBank/DDBJ databases">
        <title>Opisthorchis viverrini - life in the bile duct.</title>
        <authorList>
            <person name="Young N.D."/>
            <person name="Nagarajan N."/>
            <person name="Lin S.J."/>
            <person name="Korhonen P.K."/>
            <person name="Jex A.R."/>
            <person name="Hall R.S."/>
            <person name="Safavi-Hemami H."/>
            <person name="Kaewkong W."/>
            <person name="Bertrand D."/>
            <person name="Gao S."/>
            <person name="Seet Q."/>
            <person name="Wongkham S."/>
            <person name="Teh B.T."/>
            <person name="Wongkham C."/>
            <person name="Intapan P.M."/>
            <person name="Maleewong W."/>
            <person name="Yang X."/>
            <person name="Hu M."/>
            <person name="Wang Z."/>
            <person name="Hofmann A."/>
            <person name="Sternberg P.W."/>
            <person name="Tan P."/>
            <person name="Wang J."/>
            <person name="Gasser R.B."/>
        </authorList>
    </citation>
    <scope>NUCLEOTIDE SEQUENCE [LARGE SCALE GENOMIC DNA]</scope>
</reference>
<dbReference type="InterPro" id="IPR035892">
    <property type="entry name" value="C2_domain_sf"/>
</dbReference>
<dbReference type="GO" id="GO:0030276">
    <property type="term" value="F:clathrin binding"/>
    <property type="evidence" value="ECO:0007669"/>
    <property type="project" value="TreeGrafter"/>
</dbReference>
<dbReference type="OrthoDB" id="10259057at2759"/>
<evidence type="ECO:0000259" key="2">
    <source>
        <dbReference type="PROSITE" id="PS50004"/>
    </source>
</evidence>
<gene>
    <name evidence="3" type="ORF">T265_13172</name>
</gene>
<dbReference type="GO" id="GO:0070382">
    <property type="term" value="C:exocytic vesicle"/>
    <property type="evidence" value="ECO:0007669"/>
    <property type="project" value="TreeGrafter"/>
</dbReference>
<keyword evidence="1" id="KW-0812">Transmembrane</keyword>
<feature type="domain" description="C2" evidence="2">
    <location>
        <begin position="84"/>
        <end position="210"/>
    </location>
</feature>
<evidence type="ECO:0000313" key="3">
    <source>
        <dbReference type="EMBL" id="KER30413.1"/>
    </source>
</evidence>
<protein>
    <recommendedName>
        <fullName evidence="2">C2 domain-containing protein</fullName>
    </recommendedName>
</protein>
<dbReference type="STRING" id="6198.A0A074ZSL3"/>
<dbReference type="GO" id="GO:0098793">
    <property type="term" value="C:presynapse"/>
    <property type="evidence" value="ECO:0007669"/>
    <property type="project" value="GOC"/>
</dbReference>
<keyword evidence="4" id="KW-1185">Reference proteome</keyword>
<feature type="transmembrane region" description="Helical" evidence="1">
    <location>
        <begin position="23"/>
        <end position="51"/>
    </location>
</feature>
<dbReference type="EMBL" id="KL596661">
    <property type="protein sequence ID" value="KER30413.1"/>
    <property type="molecule type" value="Genomic_DNA"/>
</dbReference>
<dbReference type="SUPFAM" id="SSF49562">
    <property type="entry name" value="C2 domain (Calcium/lipid-binding domain, CaLB)"/>
    <property type="match status" value="2"/>
</dbReference>
<dbReference type="GO" id="GO:0005886">
    <property type="term" value="C:plasma membrane"/>
    <property type="evidence" value="ECO:0007669"/>
    <property type="project" value="TreeGrafter"/>
</dbReference>
<dbReference type="KEGG" id="ovi:T265_13172"/>
<dbReference type="GeneID" id="20327340"/>
<keyword evidence="1" id="KW-0472">Membrane</keyword>
<dbReference type="Pfam" id="PF00168">
    <property type="entry name" value="C2"/>
    <property type="match status" value="2"/>
</dbReference>
<dbReference type="GO" id="GO:0005509">
    <property type="term" value="F:calcium ion binding"/>
    <property type="evidence" value="ECO:0007669"/>
    <property type="project" value="TreeGrafter"/>
</dbReference>
<dbReference type="AlphaFoldDB" id="A0A074ZSL3"/>
<dbReference type="GO" id="GO:0048791">
    <property type="term" value="P:calcium ion-regulated exocytosis of neurotransmitter"/>
    <property type="evidence" value="ECO:0007669"/>
    <property type="project" value="TreeGrafter"/>
</dbReference>
<dbReference type="GO" id="GO:0000149">
    <property type="term" value="F:SNARE binding"/>
    <property type="evidence" value="ECO:0007669"/>
    <property type="project" value="TreeGrafter"/>
</dbReference>
<dbReference type="InterPro" id="IPR000008">
    <property type="entry name" value="C2_dom"/>
</dbReference>
<evidence type="ECO:0000313" key="4">
    <source>
        <dbReference type="Proteomes" id="UP000054324"/>
    </source>
</evidence>
<dbReference type="CTD" id="20327340"/>
<accession>A0A074ZSL3</accession>
<dbReference type="PANTHER" id="PTHR10024:SF227">
    <property type="entry name" value="SYNAPTOTAGMIN 1"/>
    <property type="match status" value="1"/>
</dbReference>
<dbReference type="RefSeq" id="XP_009165857.1">
    <property type="nucleotide sequence ID" value="XM_009167593.1"/>
</dbReference>
<dbReference type="Proteomes" id="UP000054324">
    <property type="component" value="Unassembled WGS sequence"/>
</dbReference>